<feature type="non-terminal residue" evidence="1">
    <location>
        <position position="1"/>
    </location>
</feature>
<proteinExistence type="predicted"/>
<sequence>TINQVDQNGNTCPLKDKSDVECPAICVRSLSNCPTSLAPSCPDDQVFCADGQCHDRCTDETQANNPCHCQRSGKHLPSQTVDLVPCAAISNVTIHQYKSWIKDQQTFQACAAEANIGEPASIGIWKDKDWDKPLIWAQCPDPPQAMYEFNESMWKGIFSIIAIVGFLIISWTLFKLFIERNVRAYYRNARIGGKHDELVNKTTDNEKLDIYTSNTHSPSSSTTSVGSAPKGTYADDEKQKLPGCDKNKNKNSNQFDSDNIQLRGYRSNLFGTFIGYIIFLTSLFWVCFMSVLTADFYGKLPGAHHGK</sequence>
<gene>
    <name evidence="1" type="ORF">EV182_007243</name>
</gene>
<comment type="caution">
    <text evidence="1">The sequence shown here is derived from an EMBL/GenBank/DDBJ whole genome shotgun (WGS) entry which is preliminary data.</text>
</comment>
<name>A0ACC1HK85_9FUNG</name>
<feature type="non-terminal residue" evidence="1">
    <location>
        <position position="307"/>
    </location>
</feature>
<accession>A0ACC1HK85</accession>
<keyword evidence="2" id="KW-1185">Reference proteome</keyword>
<organism evidence="1 2">
    <name type="scientific">Spiromyces aspiralis</name>
    <dbReference type="NCBI Taxonomy" id="68401"/>
    <lineage>
        <taxon>Eukaryota</taxon>
        <taxon>Fungi</taxon>
        <taxon>Fungi incertae sedis</taxon>
        <taxon>Zoopagomycota</taxon>
        <taxon>Kickxellomycotina</taxon>
        <taxon>Kickxellomycetes</taxon>
        <taxon>Kickxellales</taxon>
        <taxon>Kickxellaceae</taxon>
        <taxon>Spiromyces</taxon>
    </lineage>
</organism>
<dbReference type="EMBL" id="JAMZIH010003285">
    <property type="protein sequence ID" value="KAJ1676919.1"/>
    <property type="molecule type" value="Genomic_DNA"/>
</dbReference>
<reference evidence="1" key="1">
    <citation type="submission" date="2022-06" db="EMBL/GenBank/DDBJ databases">
        <title>Phylogenomic reconstructions and comparative analyses of Kickxellomycotina fungi.</title>
        <authorList>
            <person name="Reynolds N.K."/>
            <person name="Stajich J.E."/>
            <person name="Barry K."/>
            <person name="Grigoriev I.V."/>
            <person name="Crous P."/>
            <person name="Smith M.E."/>
        </authorList>
    </citation>
    <scope>NUCLEOTIDE SEQUENCE</scope>
    <source>
        <strain evidence="1">RSA 2271</strain>
    </source>
</reference>
<evidence type="ECO:0000313" key="1">
    <source>
        <dbReference type="EMBL" id="KAJ1676919.1"/>
    </source>
</evidence>
<evidence type="ECO:0000313" key="2">
    <source>
        <dbReference type="Proteomes" id="UP001145114"/>
    </source>
</evidence>
<protein>
    <submittedName>
        <fullName evidence="1">Uncharacterized protein</fullName>
    </submittedName>
</protein>
<dbReference type="Proteomes" id="UP001145114">
    <property type="component" value="Unassembled WGS sequence"/>
</dbReference>